<dbReference type="GeneID" id="37111749"/>
<dbReference type="RefSeq" id="XP_025472674.1">
    <property type="nucleotide sequence ID" value="XM_025609606.1"/>
</dbReference>
<name>A0A317XBI9_9EURO</name>
<sequence>MTAIDRRPEREARRERLGAIRKAVEDLEYAYLSAADLDSAGIHLSPMSLTDDDLLPNFFHLYKGQVQMTSDGYISDSWPLFDCGAWENARDLEDFLDKLVCHSELPQSDKYPIGPRYRDFGDFINFGQLLECRPQRWQVQAAWDMPDHHPHLKAMVINEAVGDERLLRGEVLTIIDIMRGRLTHKVTRAYVNAPILLFSFMDTCARALEAYLDGENLVIRVTRLYDFKTEEDADFSLSICFAKWWMGQVTELST</sequence>
<gene>
    <name evidence="1" type="ORF">BO94DRAFT_507316</name>
</gene>
<protein>
    <submittedName>
        <fullName evidence="1">Uncharacterized protein</fullName>
    </submittedName>
</protein>
<dbReference type="EMBL" id="MSFK01000002">
    <property type="protein sequence ID" value="PWY95913.1"/>
    <property type="molecule type" value="Genomic_DNA"/>
</dbReference>
<dbReference type="AlphaFoldDB" id="A0A317XBI9"/>
<evidence type="ECO:0000313" key="2">
    <source>
        <dbReference type="Proteomes" id="UP000246702"/>
    </source>
</evidence>
<reference evidence="1 2" key="1">
    <citation type="submission" date="2016-12" db="EMBL/GenBank/DDBJ databases">
        <title>The genomes of Aspergillus section Nigri reveals drivers in fungal speciation.</title>
        <authorList>
            <consortium name="DOE Joint Genome Institute"/>
            <person name="Vesth T.C."/>
            <person name="Nybo J."/>
            <person name="Theobald S."/>
            <person name="Brandl J."/>
            <person name="Frisvad J.C."/>
            <person name="Nielsen K.F."/>
            <person name="Lyhne E.K."/>
            <person name="Kogle M.E."/>
            <person name="Kuo A."/>
            <person name="Riley R."/>
            <person name="Clum A."/>
            <person name="Nolan M."/>
            <person name="Lipzen A."/>
            <person name="Salamov A."/>
            <person name="Henrissat B."/>
            <person name="Wiebenga A."/>
            <person name="De Vries R.P."/>
            <person name="Grigoriev I.V."/>
            <person name="Mortensen U.H."/>
            <person name="Andersen M.R."/>
            <person name="Baker S.E."/>
        </authorList>
    </citation>
    <scope>NUCLEOTIDE SEQUENCE [LARGE SCALE GENOMIC DNA]</scope>
    <source>
        <strain evidence="1 2">CBS 115572</strain>
    </source>
</reference>
<accession>A0A317XBI9</accession>
<keyword evidence="2" id="KW-1185">Reference proteome</keyword>
<proteinExistence type="predicted"/>
<dbReference type="Proteomes" id="UP000246702">
    <property type="component" value="Unassembled WGS sequence"/>
</dbReference>
<comment type="caution">
    <text evidence="1">The sequence shown here is derived from an EMBL/GenBank/DDBJ whole genome shotgun (WGS) entry which is preliminary data.</text>
</comment>
<organism evidence="1 2">
    <name type="scientific">Aspergillus sclerotioniger CBS 115572</name>
    <dbReference type="NCBI Taxonomy" id="1450535"/>
    <lineage>
        <taxon>Eukaryota</taxon>
        <taxon>Fungi</taxon>
        <taxon>Dikarya</taxon>
        <taxon>Ascomycota</taxon>
        <taxon>Pezizomycotina</taxon>
        <taxon>Eurotiomycetes</taxon>
        <taxon>Eurotiomycetidae</taxon>
        <taxon>Eurotiales</taxon>
        <taxon>Aspergillaceae</taxon>
        <taxon>Aspergillus</taxon>
        <taxon>Aspergillus subgen. Circumdati</taxon>
    </lineage>
</organism>
<dbReference type="OrthoDB" id="4453902at2759"/>
<evidence type="ECO:0000313" key="1">
    <source>
        <dbReference type="EMBL" id="PWY95913.1"/>
    </source>
</evidence>